<dbReference type="SUPFAM" id="SSF49764">
    <property type="entry name" value="HSP20-like chaperones"/>
    <property type="match status" value="1"/>
</dbReference>
<name>A0A4P7C541_9GAMM</name>
<dbReference type="Proteomes" id="UP000294325">
    <property type="component" value="Chromosome"/>
</dbReference>
<accession>A0A4P7C541</accession>
<dbReference type="Pfam" id="PF00011">
    <property type="entry name" value="HSP20"/>
    <property type="match status" value="1"/>
</dbReference>
<gene>
    <name evidence="4" type="ORF">E3U44_17455</name>
</gene>
<dbReference type="OrthoDB" id="9792695at2"/>
<evidence type="ECO:0000259" key="3">
    <source>
        <dbReference type="PROSITE" id="PS01031"/>
    </source>
</evidence>
<evidence type="ECO:0000313" key="4">
    <source>
        <dbReference type="EMBL" id="QBQ56096.1"/>
    </source>
</evidence>
<evidence type="ECO:0000256" key="1">
    <source>
        <dbReference type="PROSITE-ProRule" id="PRU00285"/>
    </source>
</evidence>
<dbReference type="PROSITE" id="PS01031">
    <property type="entry name" value="SHSP"/>
    <property type="match status" value="1"/>
</dbReference>
<dbReference type="RefSeq" id="WP_134359349.1">
    <property type="nucleotide sequence ID" value="NZ_CP038033.1"/>
</dbReference>
<dbReference type="InterPro" id="IPR008978">
    <property type="entry name" value="HSP20-like_chaperone"/>
</dbReference>
<proteinExistence type="inferred from homology"/>
<evidence type="ECO:0000313" key="5">
    <source>
        <dbReference type="Proteomes" id="UP000294325"/>
    </source>
</evidence>
<dbReference type="EMBL" id="CP038033">
    <property type="protein sequence ID" value="QBQ56096.1"/>
    <property type="molecule type" value="Genomic_DNA"/>
</dbReference>
<dbReference type="AlphaFoldDB" id="A0A4P7C541"/>
<keyword evidence="5" id="KW-1185">Reference proteome</keyword>
<protein>
    <submittedName>
        <fullName evidence="4">Hsp20/alpha crystallin family protein</fullName>
    </submittedName>
</protein>
<comment type="similarity">
    <text evidence="1 2">Belongs to the small heat shock protein (HSP20) family.</text>
</comment>
<dbReference type="CDD" id="cd06464">
    <property type="entry name" value="ACD_sHsps-like"/>
    <property type="match status" value="1"/>
</dbReference>
<dbReference type="PANTHER" id="PTHR11527">
    <property type="entry name" value="HEAT-SHOCK PROTEIN 20 FAMILY MEMBER"/>
    <property type="match status" value="1"/>
</dbReference>
<dbReference type="InterPro" id="IPR031107">
    <property type="entry name" value="Small_HSP"/>
</dbReference>
<organism evidence="4 5">
    <name type="scientific">Nitrosococcus wardiae</name>
    <dbReference type="NCBI Taxonomy" id="1814290"/>
    <lineage>
        <taxon>Bacteria</taxon>
        <taxon>Pseudomonadati</taxon>
        <taxon>Pseudomonadota</taxon>
        <taxon>Gammaproteobacteria</taxon>
        <taxon>Chromatiales</taxon>
        <taxon>Chromatiaceae</taxon>
        <taxon>Nitrosococcus</taxon>
    </lineage>
</organism>
<dbReference type="KEGG" id="nwr:E3U44_17455"/>
<evidence type="ECO:0000256" key="2">
    <source>
        <dbReference type="RuleBase" id="RU003616"/>
    </source>
</evidence>
<dbReference type="InterPro" id="IPR002068">
    <property type="entry name" value="A-crystallin/Hsp20_dom"/>
</dbReference>
<sequence length="147" mass="16763">MFGNRANFEAGLFNEFRRLEQEMDQLFGATPWPSGIRAVERGTYPPINVGSTPDQVDVYLFAAGLDPKSLDISIQQNLLTVAGERKLSTEEGVNYYRKERFDGTFRRVVTLPEDVDPDQVSARYRDGVLHVTIQRRESAKPRQIEVK</sequence>
<reference evidence="4 5" key="1">
    <citation type="submission" date="2019-03" db="EMBL/GenBank/DDBJ databases">
        <title>The genome sequence of Nitrosococcus wardiae strain D1FHST reveals the archetypal metabolic capacity of ammonia-oxidizing Gammaproteobacteria.</title>
        <authorList>
            <person name="Wang L."/>
            <person name="Lim C.K."/>
            <person name="Hanson T.E."/>
            <person name="Dang H."/>
            <person name="Klotz M.G."/>
        </authorList>
    </citation>
    <scope>NUCLEOTIDE SEQUENCE [LARGE SCALE GENOMIC DNA]</scope>
    <source>
        <strain evidence="4 5">D1FHS</strain>
    </source>
</reference>
<dbReference type="Gene3D" id="2.60.40.790">
    <property type="match status" value="1"/>
</dbReference>
<feature type="domain" description="SHSP" evidence="3">
    <location>
        <begin position="38"/>
        <end position="147"/>
    </location>
</feature>